<dbReference type="Pfam" id="PF12804">
    <property type="entry name" value="NTP_transf_3"/>
    <property type="match status" value="1"/>
</dbReference>
<dbReference type="InterPro" id="IPR029044">
    <property type="entry name" value="Nucleotide-diphossugar_trans"/>
</dbReference>
<keyword evidence="1" id="KW-0460">Magnesium</keyword>
<evidence type="ECO:0000256" key="1">
    <source>
        <dbReference type="ARBA" id="ARBA00022842"/>
    </source>
</evidence>
<sequence length="199" mass="20291">MTPILILAAGLSSRMRGRDKLAETVDGVPLLTRIAGAAVASGEPVHVALPALDHPRARLLDGLDVVRLVLPGSADGMGGTLRDGVKALPEAARLLVLLADLPLIGPDEIAAVLAAPSAAPHALIWRGAAADGTPGHPILFDGSLRPGFARLGGDDGAKAVVAAHRDRTHLVPLPGRAATLDLDTPEAWAAFRSGSAPET</sequence>
<dbReference type="RefSeq" id="WP_018301365.1">
    <property type="nucleotide sequence ID" value="NZ_KB902277.1"/>
</dbReference>
<dbReference type="PANTHER" id="PTHR43777:SF1">
    <property type="entry name" value="MOLYBDENUM COFACTOR CYTIDYLYLTRANSFERASE"/>
    <property type="match status" value="1"/>
</dbReference>
<dbReference type="AlphaFoldDB" id="A0A0D0Q2I2"/>
<dbReference type="InterPro" id="IPR025877">
    <property type="entry name" value="MobA-like_NTP_Trfase"/>
</dbReference>
<accession>A0A0D0Q2I2</accession>
<gene>
    <name evidence="3" type="ORF">Wenmar_02454</name>
</gene>
<comment type="caution">
    <text evidence="3">The sequence shown here is derived from an EMBL/GenBank/DDBJ whole genome shotgun (WGS) entry which is preliminary data.</text>
</comment>
<feature type="domain" description="MobA-like NTP transferase" evidence="2">
    <location>
        <begin position="5"/>
        <end position="166"/>
    </location>
</feature>
<dbReference type="SUPFAM" id="SSF53448">
    <property type="entry name" value="Nucleotide-diphospho-sugar transferases"/>
    <property type="match status" value="1"/>
</dbReference>
<dbReference type="eggNOG" id="COG2068">
    <property type="taxonomic scope" value="Bacteria"/>
</dbReference>
<name>A0A0D0Q2I2_9RHOB</name>
<reference evidence="3 4" key="1">
    <citation type="submission" date="2013-01" db="EMBL/GenBank/DDBJ databases">
        <authorList>
            <person name="Fiebig A."/>
            <person name="Goeker M."/>
            <person name="Klenk H.-P.P."/>
        </authorList>
    </citation>
    <scope>NUCLEOTIDE SEQUENCE [LARGE SCALE GENOMIC DNA]</scope>
    <source>
        <strain evidence="3 4">DSM 24838</strain>
    </source>
</reference>
<dbReference type="PANTHER" id="PTHR43777">
    <property type="entry name" value="MOLYBDENUM COFACTOR CYTIDYLYLTRANSFERASE"/>
    <property type="match status" value="1"/>
</dbReference>
<evidence type="ECO:0000259" key="2">
    <source>
        <dbReference type="Pfam" id="PF12804"/>
    </source>
</evidence>
<organism evidence="3 4">
    <name type="scientific">Wenxinia marina DSM 24838</name>
    <dbReference type="NCBI Taxonomy" id="1123501"/>
    <lineage>
        <taxon>Bacteria</taxon>
        <taxon>Pseudomonadati</taxon>
        <taxon>Pseudomonadota</taxon>
        <taxon>Alphaproteobacteria</taxon>
        <taxon>Rhodobacterales</taxon>
        <taxon>Roseobacteraceae</taxon>
        <taxon>Wenxinia</taxon>
    </lineage>
</organism>
<dbReference type="STRING" id="1123501.Wenmar_02454"/>
<evidence type="ECO:0000313" key="4">
    <source>
        <dbReference type="Proteomes" id="UP000035100"/>
    </source>
</evidence>
<dbReference type="EMBL" id="AONG01000012">
    <property type="protein sequence ID" value="KIQ68729.1"/>
    <property type="molecule type" value="Genomic_DNA"/>
</dbReference>
<protein>
    <submittedName>
        <fullName evidence="3">Putative MobA-related protein</fullName>
    </submittedName>
</protein>
<evidence type="ECO:0000313" key="3">
    <source>
        <dbReference type="EMBL" id="KIQ68729.1"/>
    </source>
</evidence>
<proteinExistence type="predicted"/>
<dbReference type="GO" id="GO:0016779">
    <property type="term" value="F:nucleotidyltransferase activity"/>
    <property type="evidence" value="ECO:0007669"/>
    <property type="project" value="UniProtKB-ARBA"/>
</dbReference>
<dbReference type="Proteomes" id="UP000035100">
    <property type="component" value="Unassembled WGS sequence"/>
</dbReference>
<dbReference type="Gene3D" id="3.90.550.10">
    <property type="entry name" value="Spore Coat Polysaccharide Biosynthesis Protein SpsA, Chain A"/>
    <property type="match status" value="1"/>
</dbReference>
<keyword evidence="4" id="KW-1185">Reference proteome</keyword>
<dbReference type="OrthoDB" id="9779263at2"/>